<evidence type="ECO:0000259" key="3">
    <source>
        <dbReference type="PROSITE" id="PS50263"/>
    </source>
</evidence>
<dbReference type="PANTHER" id="PTHR43674">
    <property type="entry name" value="NITRILASE C965.09-RELATED"/>
    <property type="match status" value="1"/>
</dbReference>
<evidence type="ECO:0000313" key="5">
    <source>
        <dbReference type="Proteomes" id="UP000515344"/>
    </source>
</evidence>
<dbReference type="AlphaFoldDB" id="A0A7G5XED3"/>
<gene>
    <name evidence="4" type="ORF">H4075_17415</name>
</gene>
<dbReference type="Pfam" id="PF00795">
    <property type="entry name" value="CN_hydrolase"/>
    <property type="match status" value="1"/>
</dbReference>
<feature type="domain" description="CN hydrolase" evidence="3">
    <location>
        <begin position="62"/>
        <end position="377"/>
    </location>
</feature>
<keyword evidence="2" id="KW-0472">Membrane</keyword>
<dbReference type="RefSeq" id="WP_182802098.1">
    <property type="nucleotide sequence ID" value="NZ_CP060007.1"/>
</dbReference>
<dbReference type="Gene3D" id="3.60.110.10">
    <property type="entry name" value="Carbon-nitrogen hydrolase"/>
    <property type="match status" value="1"/>
</dbReference>
<evidence type="ECO:0000256" key="2">
    <source>
        <dbReference type="SAM" id="Phobius"/>
    </source>
</evidence>
<evidence type="ECO:0000313" key="4">
    <source>
        <dbReference type="EMBL" id="QNA43836.1"/>
    </source>
</evidence>
<dbReference type="InterPro" id="IPR003010">
    <property type="entry name" value="C-N_Hydrolase"/>
</dbReference>
<dbReference type="EMBL" id="CP060007">
    <property type="protein sequence ID" value="QNA43836.1"/>
    <property type="molecule type" value="Genomic_DNA"/>
</dbReference>
<keyword evidence="2" id="KW-0812">Transmembrane</keyword>
<dbReference type="Proteomes" id="UP000515344">
    <property type="component" value="Chromosome"/>
</dbReference>
<protein>
    <submittedName>
        <fullName evidence="4">Carbon-nitrogen hydrolase family protein</fullName>
    </submittedName>
</protein>
<accession>A0A7G5XED3</accession>
<keyword evidence="2" id="KW-1133">Transmembrane helix</keyword>
<organism evidence="4 5">
    <name type="scientific">Lacibacter sediminis</name>
    <dbReference type="NCBI Taxonomy" id="2760713"/>
    <lineage>
        <taxon>Bacteria</taxon>
        <taxon>Pseudomonadati</taxon>
        <taxon>Bacteroidota</taxon>
        <taxon>Chitinophagia</taxon>
        <taxon>Chitinophagales</taxon>
        <taxon>Chitinophagaceae</taxon>
        <taxon>Lacibacter</taxon>
    </lineage>
</organism>
<dbReference type="InterPro" id="IPR050345">
    <property type="entry name" value="Aliph_Amidase/BUP"/>
</dbReference>
<feature type="transmembrane region" description="Helical" evidence="2">
    <location>
        <begin position="5"/>
        <end position="22"/>
    </location>
</feature>
<dbReference type="PROSITE" id="PS50263">
    <property type="entry name" value="CN_HYDROLASE"/>
    <property type="match status" value="1"/>
</dbReference>
<keyword evidence="1 4" id="KW-0378">Hydrolase</keyword>
<dbReference type="SUPFAM" id="SSF56317">
    <property type="entry name" value="Carbon-nitrogen hydrolase"/>
    <property type="match status" value="1"/>
</dbReference>
<dbReference type="GO" id="GO:0016811">
    <property type="term" value="F:hydrolase activity, acting on carbon-nitrogen (but not peptide) bonds, in linear amides"/>
    <property type="evidence" value="ECO:0007669"/>
    <property type="project" value="TreeGrafter"/>
</dbReference>
<sequence>MKKFFLRIGIMIVILLSAYFIWSLTGRAKEKETGWSKLPEFKARFEYVEAGIDSGKGNIIGIQPYLTATSYSTAFNFEVSLRFYFEQLKRENKLTDKSIVVLPEYIGTWLVAANEKETIYKQETIEKAMTTMVRSNLFSFFYGYLKSPAKDKSKYAIFHLKAEKMAKQYQQVFSTLAKVYKCTIVAGSIALPDASINSKGEMQIKSGAPIYNTSVVFGNDGEILSPLIKKLFPIDDEQGFTAAADTELQPVFTTKAGKMAVLICADSWYPQAYNNLTNKADFIVVPSLGDKDSVWLAAWKGYNGFKAPVDVDTTDYKKISEGDAWLKYSMNKRAATANIHQGMNVFFTGSLWDMKPEGRVLILQNDSTTVLPASVGKGRIVNLYLQ</sequence>
<reference evidence="5" key="1">
    <citation type="submission" date="2020-08" db="EMBL/GenBank/DDBJ databases">
        <title>Lacibacter sp. S13-6-6 genome sequencing.</title>
        <authorList>
            <person name="Jin L."/>
        </authorList>
    </citation>
    <scope>NUCLEOTIDE SEQUENCE [LARGE SCALE GENOMIC DNA]</scope>
    <source>
        <strain evidence="5">S13-6-6</strain>
    </source>
</reference>
<dbReference type="PANTHER" id="PTHR43674:SF13">
    <property type="entry name" value="CN HYDROLASE DOMAIN-CONTAINING PROTEIN"/>
    <property type="match status" value="1"/>
</dbReference>
<dbReference type="InterPro" id="IPR036526">
    <property type="entry name" value="C-N_Hydrolase_sf"/>
</dbReference>
<dbReference type="CDD" id="cd07197">
    <property type="entry name" value="nitrilase"/>
    <property type="match status" value="1"/>
</dbReference>
<keyword evidence="5" id="KW-1185">Reference proteome</keyword>
<dbReference type="KEGG" id="lacs:H4075_17415"/>
<name>A0A7G5XED3_9BACT</name>
<proteinExistence type="predicted"/>
<evidence type="ECO:0000256" key="1">
    <source>
        <dbReference type="ARBA" id="ARBA00022801"/>
    </source>
</evidence>